<sequence length="288" mass="34100">MYLNSITFPDTDAEFAVFIDIKRTVYTSFYPFQILSKRQFDRIDFEPITVLYGGNGSGKTTALNVIAEKIEAERDSLYNKSSFFPEYLNYCSVEKNWEEPDFKRIITSNDVFDFVLTLRSVNESVDEKREELFDDYLDTKYASFQLKSLDDYDRLKKMNETRSKTQSKFVKSHLMNNVREQSNGESAFRYFVEKIEENGLYILDEPENSLSPERQLELKQYIEDSARFFNCQFIISTHSPFFLSIKGAKIYDLDADPVRIRQWTELENVRTYHKFFQEHAKEFRGGEE</sequence>
<reference evidence="2 3" key="1">
    <citation type="submission" date="2018-03" db="EMBL/GenBank/DDBJ databases">
        <title>Genomic Encyclopedia of Archaeal and Bacterial Type Strains, Phase II (KMG-II): from individual species to whole genera.</title>
        <authorList>
            <person name="Goeker M."/>
        </authorList>
    </citation>
    <scope>NUCLEOTIDE SEQUENCE [LARGE SCALE GENOMIC DNA]</scope>
    <source>
        <strain evidence="2 3">DSM 13175</strain>
    </source>
</reference>
<protein>
    <submittedName>
        <fullName evidence="2">AAA ATPase-like protein</fullName>
    </submittedName>
</protein>
<dbReference type="Gene3D" id="3.40.50.300">
    <property type="entry name" value="P-loop containing nucleotide triphosphate hydrolases"/>
    <property type="match status" value="1"/>
</dbReference>
<name>A0A2T0WA66_9LACT</name>
<feature type="domain" description="AAA+ ATPase" evidence="1">
    <location>
        <begin position="45"/>
        <end position="268"/>
    </location>
</feature>
<dbReference type="Pfam" id="PF13175">
    <property type="entry name" value="AAA_15"/>
    <property type="match status" value="1"/>
</dbReference>
<dbReference type="InterPro" id="IPR003593">
    <property type="entry name" value="AAA+_ATPase"/>
</dbReference>
<dbReference type="InterPro" id="IPR041685">
    <property type="entry name" value="AAA_GajA/Old/RecF-like"/>
</dbReference>
<keyword evidence="3" id="KW-1185">Reference proteome</keyword>
<evidence type="ECO:0000313" key="2">
    <source>
        <dbReference type="EMBL" id="PRY83592.1"/>
    </source>
</evidence>
<dbReference type="CDD" id="cd00267">
    <property type="entry name" value="ABC_ATPase"/>
    <property type="match status" value="1"/>
</dbReference>
<dbReference type="RefSeq" id="WP_211295391.1">
    <property type="nucleotide sequence ID" value="NZ_PVTO01000003.1"/>
</dbReference>
<accession>A0A2T0WA66</accession>
<dbReference type="InterPro" id="IPR051396">
    <property type="entry name" value="Bact_Antivir_Def_Nuclease"/>
</dbReference>
<proteinExistence type="predicted"/>
<dbReference type="Proteomes" id="UP000238205">
    <property type="component" value="Unassembled WGS sequence"/>
</dbReference>
<organism evidence="2 3">
    <name type="scientific">Alkalibacterium olivapovliticus</name>
    <dbReference type="NCBI Taxonomy" id="99907"/>
    <lineage>
        <taxon>Bacteria</taxon>
        <taxon>Bacillati</taxon>
        <taxon>Bacillota</taxon>
        <taxon>Bacilli</taxon>
        <taxon>Lactobacillales</taxon>
        <taxon>Carnobacteriaceae</taxon>
        <taxon>Alkalibacterium</taxon>
    </lineage>
</organism>
<dbReference type="PANTHER" id="PTHR43581:SF4">
    <property type="entry name" value="ATP_GTP PHOSPHATASE"/>
    <property type="match status" value="1"/>
</dbReference>
<evidence type="ECO:0000313" key="3">
    <source>
        <dbReference type="Proteomes" id="UP000238205"/>
    </source>
</evidence>
<dbReference type="EMBL" id="PVTO01000003">
    <property type="protein sequence ID" value="PRY83592.1"/>
    <property type="molecule type" value="Genomic_DNA"/>
</dbReference>
<comment type="caution">
    <text evidence="2">The sequence shown here is derived from an EMBL/GenBank/DDBJ whole genome shotgun (WGS) entry which is preliminary data.</text>
</comment>
<dbReference type="InterPro" id="IPR027417">
    <property type="entry name" value="P-loop_NTPase"/>
</dbReference>
<dbReference type="PANTHER" id="PTHR43581">
    <property type="entry name" value="ATP/GTP PHOSPHATASE"/>
    <property type="match status" value="1"/>
</dbReference>
<dbReference type="SUPFAM" id="SSF52540">
    <property type="entry name" value="P-loop containing nucleoside triphosphate hydrolases"/>
    <property type="match status" value="1"/>
</dbReference>
<dbReference type="SMART" id="SM00382">
    <property type="entry name" value="AAA"/>
    <property type="match status" value="1"/>
</dbReference>
<evidence type="ECO:0000259" key="1">
    <source>
        <dbReference type="SMART" id="SM00382"/>
    </source>
</evidence>
<gene>
    <name evidence="2" type="ORF">CLV38_10315</name>
</gene>
<dbReference type="AlphaFoldDB" id="A0A2T0WA66"/>